<protein>
    <submittedName>
        <fullName evidence="1">Uncharacterized protein</fullName>
    </submittedName>
</protein>
<gene>
    <name evidence="1" type="ORF">KUCAC02_025866</name>
</gene>
<sequence>RKSQSGFEPTADGHPIIHSRFFSSETGVGIGKPCVEVWVVMQITNCTGHRGKKRTEWQPLCKTCRGRGGTDWLVQASMKVAHPGRDKPPP</sequence>
<dbReference type="EMBL" id="CM043799">
    <property type="protein sequence ID" value="KAI4804232.1"/>
    <property type="molecule type" value="Genomic_DNA"/>
</dbReference>
<evidence type="ECO:0000313" key="1">
    <source>
        <dbReference type="EMBL" id="KAI4804232.1"/>
    </source>
</evidence>
<organism evidence="1 2">
    <name type="scientific">Chaenocephalus aceratus</name>
    <name type="common">Blackfin icefish</name>
    <name type="synonym">Chaenichthys aceratus</name>
    <dbReference type="NCBI Taxonomy" id="36190"/>
    <lineage>
        <taxon>Eukaryota</taxon>
        <taxon>Metazoa</taxon>
        <taxon>Chordata</taxon>
        <taxon>Craniata</taxon>
        <taxon>Vertebrata</taxon>
        <taxon>Euteleostomi</taxon>
        <taxon>Actinopterygii</taxon>
        <taxon>Neopterygii</taxon>
        <taxon>Teleostei</taxon>
        <taxon>Neoteleostei</taxon>
        <taxon>Acanthomorphata</taxon>
        <taxon>Eupercaria</taxon>
        <taxon>Perciformes</taxon>
        <taxon>Notothenioidei</taxon>
        <taxon>Channichthyidae</taxon>
        <taxon>Chaenocephalus</taxon>
    </lineage>
</organism>
<name>A0ACB9VVC1_CHAAC</name>
<accession>A0ACB9VVC1</accession>
<feature type="non-terminal residue" evidence="1">
    <location>
        <position position="90"/>
    </location>
</feature>
<proteinExistence type="predicted"/>
<comment type="caution">
    <text evidence="1">The sequence shown here is derived from an EMBL/GenBank/DDBJ whole genome shotgun (WGS) entry which is preliminary data.</text>
</comment>
<dbReference type="Proteomes" id="UP001057452">
    <property type="component" value="Chromosome 15"/>
</dbReference>
<feature type="non-terminal residue" evidence="1">
    <location>
        <position position="1"/>
    </location>
</feature>
<reference evidence="1" key="1">
    <citation type="submission" date="2022-05" db="EMBL/GenBank/DDBJ databases">
        <title>Chromosome-level genome of Chaenocephalus aceratus.</title>
        <authorList>
            <person name="Park H."/>
        </authorList>
    </citation>
    <scope>NUCLEOTIDE SEQUENCE</scope>
    <source>
        <strain evidence="1">KU_202001</strain>
    </source>
</reference>
<evidence type="ECO:0000313" key="2">
    <source>
        <dbReference type="Proteomes" id="UP001057452"/>
    </source>
</evidence>
<keyword evidence="2" id="KW-1185">Reference proteome</keyword>